<feature type="transmembrane region" description="Helical" evidence="7">
    <location>
        <begin position="210"/>
        <end position="230"/>
    </location>
</feature>
<feature type="domain" description="SSD" evidence="8">
    <location>
        <begin position="203"/>
        <end position="334"/>
    </location>
</feature>
<evidence type="ECO:0000256" key="2">
    <source>
        <dbReference type="ARBA" id="ARBA00022475"/>
    </source>
</evidence>
<evidence type="ECO:0000256" key="4">
    <source>
        <dbReference type="ARBA" id="ARBA00022989"/>
    </source>
</evidence>
<keyword evidence="10" id="KW-1185">Reference proteome</keyword>
<feature type="transmembrane region" description="Helical" evidence="7">
    <location>
        <begin position="674"/>
        <end position="699"/>
    </location>
</feature>
<dbReference type="PANTHER" id="PTHR33406:SF13">
    <property type="entry name" value="MEMBRANE PROTEIN YDFJ"/>
    <property type="match status" value="1"/>
</dbReference>
<dbReference type="Gene3D" id="1.20.1640.10">
    <property type="entry name" value="Multidrug efflux transporter AcrB transmembrane domain"/>
    <property type="match status" value="2"/>
</dbReference>
<evidence type="ECO:0000256" key="3">
    <source>
        <dbReference type="ARBA" id="ARBA00022692"/>
    </source>
</evidence>
<dbReference type="InterPro" id="IPR000731">
    <property type="entry name" value="SSD"/>
</dbReference>
<reference evidence="9 10" key="1">
    <citation type="submission" date="2016-10" db="EMBL/GenBank/DDBJ databases">
        <authorList>
            <person name="de Groot N.N."/>
        </authorList>
    </citation>
    <scope>NUCLEOTIDE SEQUENCE [LARGE SCALE GENOMIC DNA]</scope>
    <source>
        <strain evidence="9 10">CGMCC 4.5739</strain>
    </source>
</reference>
<evidence type="ECO:0000256" key="7">
    <source>
        <dbReference type="SAM" id="Phobius"/>
    </source>
</evidence>
<dbReference type="EMBL" id="FOLM01000012">
    <property type="protein sequence ID" value="SFD26973.1"/>
    <property type="molecule type" value="Genomic_DNA"/>
</dbReference>
<comment type="subcellular location">
    <subcellularLocation>
        <location evidence="1">Cell membrane</location>
        <topology evidence="1">Multi-pass membrane protein</topology>
    </subcellularLocation>
</comment>
<dbReference type="Pfam" id="PF03176">
    <property type="entry name" value="MMPL"/>
    <property type="match status" value="2"/>
</dbReference>
<dbReference type="InterPro" id="IPR050545">
    <property type="entry name" value="Mycobact_MmpL"/>
</dbReference>
<evidence type="ECO:0000256" key="1">
    <source>
        <dbReference type="ARBA" id="ARBA00004651"/>
    </source>
</evidence>
<dbReference type="Proteomes" id="UP000199207">
    <property type="component" value="Unassembled WGS sequence"/>
</dbReference>
<accession>A0A1I1R5Z4</accession>
<organism evidence="9 10">
    <name type="scientific">Streptomyces aidingensis</name>
    <dbReference type="NCBI Taxonomy" id="910347"/>
    <lineage>
        <taxon>Bacteria</taxon>
        <taxon>Bacillati</taxon>
        <taxon>Actinomycetota</taxon>
        <taxon>Actinomycetes</taxon>
        <taxon>Kitasatosporales</taxon>
        <taxon>Streptomycetaceae</taxon>
        <taxon>Streptomyces</taxon>
    </lineage>
</organism>
<evidence type="ECO:0000256" key="6">
    <source>
        <dbReference type="SAM" id="MobiDB-lite"/>
    </source>
</evidence>
<dbReference type="RefSeq" id="WP_245834331.1">
    <property type="nucleotide sequence ID" value="NZ_FOLM01000012.1"/>
</dbReference>
<keyword evidence="5 7" id="KW-0472">Membrane</keyword>
<sequence length="753" mass="77199">MAAKKGIAAAIGGWSAQHRKTAVFGWLLFVVLASMGGSLGTVLSDDVDNGVGESGRAAQILADAGVESPAQELVLLTGTDVTADDAAFRAAVDDVVSAVDGSEHVSAVDSPYDTGTISEDRTAALVGYTMTEGRIDASKDIGPVLDAVEEAVAAHPEVSAELFGEATAQKALDDTFAEDLVFAEYAVVPLAIGILLVAFGALVASVLPVVLALTATAAAYGLLAVSSHAVPTDLNANVVLMLVGLAVGVDYSLFYLRRAREERAAGHDNATALRIAAATSGRAVVVSGLTVIVAMAGMFLTGIATFAAMGVAAIAAVAVAVLGSVTVLPAMLAMLGDKVEKGRLPFLRRERKGGDSRFWRVLIDGVLRRPALSAAVAVGALLALALPVLGMQTAMPSAADDMDPDTPIVQAMQAIDESFPGSATLATVVVDAGDADRGAVAAAVEDFRTEAVATGQLFEPIEVTEHDGGSVLAIEVPMAGEGTDDTSVEALETLRGEVLPATLGAVDGVDTAVSGVTAGSVDFNDRLGDAVVPVLSFVLVLTLVLMLASFRSLTIALTAIVLNLLSAGAAYGVLTLVFQEGVGIGLTGAHTAGPIASWLPLFLFVILFGLSMDYHVFVVSRIREARLRGADTRGAIVHGLRSTASVITAAALIMVAVFLVFATVSATSVKQMGVGLAVAVLLDATIIRAVLLPSVMALLGEANWYLPSWLRWLPDLSEREPDTPDNRPAPGAGTTTAPPPAGTTAQDHHLVSH</sequence>
<dbReference type="PROSITE" id="PS50156">
    <property type="entry name" value="SSD"/>
    <property type="match status" value="1"/>
</dbReference>
<feature type="transmembrane region" description="Helical" evidence="7">
    <location>
        <begin position="530"/>
        <end position="548"/>
    </location>
</feature>
<dbReference type="STRING" id="910347.SAMN05421773_11276"/>
<keyword evidence="3 7" id="KW-0812">Transmembrane</keyword>
<keyword evidence="4 7" id="KW-1133">Transmembrane helix</keyword>
<feature type="region of interest" description="Disordered" evidence="6">
    <location>
        <begin position="719"/>
        <end position="753"/>
    </location>
</feature>
<dbReference type="AlphaFoldDB" id="A0A1I1R5Z4"/>
<dbReference type="SUPFAM" id="SSF82866">
    <property type="entry name" value="Multidrug efflux transporter AcrB transmembrane domain"/>
    <property type="match status" value="2"/>
</dbReference>
<feature type="transmembrane region" description="Helical" evidence="7">
    <location>
        <begin position="598"/>
        <end position="619"/>
    </location>
</feature>
<feature type="transmembrane region" description="Helical" evidence="7">
    <location>
        <begin position="236"/>
        <end position="256"/>
    </location>
</feature>
<feature type="transmembrane region" description="Helical" evidence="7">
    <location>
        <begin position="555"/>
        <end position="578"/>
    </location>
</feature>
<evidence type="ECO:0000313" key="10">
    <source>
        <dbReference type="Proteomes" id="UP000199207"/>
    </source>
</evidence>
<gene>
    <name evidence="9" type="ORF">SAMN05421773_11276</name>
</gene>
<evidence type="ECO:0000259" key="8">
    <source>
        <dbReference type="PROSITE" id="PS50156"/>
    </source>
</evidence>
<feature type="transmembrane region" description="Helical" evidence="7">
    <location>
        <begin position="283"/>
        <end position="307"/>
    </location>
</feature>
<evidence type="ECO:0000256" key="5">
    <source>
        <dbReference type="ARBA" id="ARBA00023136"/>
    </source>
</evidence>
<protein>
    <submittedName>
        <fullName evidence="9">Putative drug exporter of the RND superfamily</fullName>
    </submittedName>
</protein>
<keyword evidence="2" id="KW-1003">Cell membrane</keyword>
<feature type="transmembrane region" description="Helical" evidence="7">
    <location>
        <begin position="370"/>
        <end position="389"/>
    </location>
</feature>
<dbReference type="InterPro" id="IPR004869">
    <property type="entry name" value="MMPL_dom"/>
</dbReference>
<feature type="transmembrane region" description="Helical" evidence="7">
    <location>
        <begin position="640"/>
        <end position="662"/>
    </location>
</feature>
<dbReference type="GO" id="GO:0005886">
    <property type="term" value="C:plasma membrane"/>
    <property type="evidence" value="ECO:0007669"/>
    <property type="project" value="UniProtKB-SubCell"/>
</dbReference>
<feature type="transmembrane region" description="Helical" evidence="7">
    <location>
        <begin position="21"/>
        <end position="43"/>
    </location>
</feature>
<proteinExistence type="predicted"/>
<dbReference type="PANTHER" id="PTHR33406">
    <property type="entry name" value="MEMBRANE PROTEIN MJ1562-RELATED"/>
    <property type="match status" value="1"/>
</dbReference>
<feature type="transmembrane region" description="Helical" evidence="7">
    <location>
        <begin position="313"/>
        <end position="335"/>
    </location>
</feature>
<feature type="transmembrane region" description="Helical" evidence="7">
    <location>
        <begin position="182"/>
        <end position="203"/>
    </location>
</feature>
<name>A0A1I1R5Z4_9ACTN</name>
<evidence type="ECO:0000313" key="9">
    <source>
        <dbReference type="EMBL" id="SFD26973.1"/>
    </source>
</evidence>